<feature type="region of interest" description="Disordered" evidence="1">
    <location>
        <begin position="1"/>
        <end position="64"/>
    </location>
</feature>
<reference evidence="2" key="1">
    <citation type="submission" date="2021-01" db="EMBL/GenBank/DDBJ databases">
        <authorList>
            <person name="Corre E."/>
            <person name="Pelletier E."/>
            <person name="Niang G."/>
            <person name="Scheremetjew M."/>
            <person name="Finn R."/>
            <person name="Kale V."/>
            <person name="Holt S."/>
            <person name="Cochrane G."/>
            <person name="Meng A."/>
            <person name="Brown T."/>
            <person name="Cohen L."/>
        </authorList>
    </citation>
    <scope>NUCLEOTIDE SEQUENCE</scope>
    <source>
        <strain evidence="2">CCMP3107</strain>
    </source>
</reference>
<accession>A0A7S4DLJ6</accession>
<evidence type="ECO:0000313" key="2">
    <source>
        <dbReference type="EMBL" id="CAE0656826.1"/>
    </source>
</evidence>
<sequence length="173" mass="18871">MNALQDGQDYRSISPDSERPYSKKKSNPDVSPLQPISASNQTDSKKCTAENKNNTADSPTGPQLVTVDDTLQAAESLIFLQRTHKEQGIAAKTTTKKEEIAIQQETSSNEQRTTGAKQSPTLDDGTDIITVGWKKPPCSELNSAANADEVGENCAPVQEERSGKKKYFFETCC</sequence>
<organism evidence="2">
    <name type="scientific">Heterosigma akashiwo</name>
    <name type="common">Chromophytic alga</name>
    <name type="synonym">Heterosigma carterae</name>
    <dbReference type="NCBI Taxonomy" id="2829"/>
    <lineage>
        <taxon>Eukaryota</taxon>
        <taxon>Sar</taxon>
        <taxon>Stramenopiles</taxon>
        <taxon>Ochrophyta</taxon>
        <taxon>Raphidophyceae</taxon>
        <taxon>Chattonellales</taxon>
        <taxon>Chattonellaceae</taxon>
        <taxon>Heterosigma</taxon>
    </lineage>
</organism>
<evidence type="ECO:0000256" key="1">
    <source>
        <dbReference type="SAM" id="MobiDB-lite"/>
    </source>
</evidence>
<gene>
    <name evidence="2" type="ORF">HAKA00212_LOCUS27363</name>
</gene>
<feature type="compositionally biased region" description="Polar residues" evidence="1">
    <location>
        <begin position="50"/>
        <end position="63"/>
    </location>
</feature>
<dbReference type="EMBL" id="HBIU01063716">
    <property type="protein sequence ID" value="CAE0656826.1"/>
    <property type="molecule type" value="Transcribed_RNA"/>
</dbReference>
<feature type="region of interest" description="Disordered" evidence="1">
    <location>
        <begin position="103"/>
        <end position="126"/>
    </location>
</feature>
<protein>
    <submittedName>
        <fullName evidence="2">Uncharacterized protein</fullName>
    </submittedName>
</protein>
<dbReference type="AlphaFoldDB" id="A0A7S4DLJ6"/>
<name>A0A7S4DLJ6_HETAK</name>
<feature type="compositionally biased region" description="Polar residues" evidence="1">
    <location>
        <begin position="103"/>
        <end position="121"/>
    </location>
</feature>
<proteinExistence type="predicted"/>